<keyword evidence="2" id="KW-0813">Transport</keyword>
<dbReference type="InterPro" id="IPR025302">
    <property type="entry name" value="DrrA1/2-like_C"/>
</dbReference>
<dbReference type="Pfam" id="PF13732">
    <property type="entry name" value="DrrA1-3_C"/>
    <property type="match status" value="1"/>
</dbReference>
<dbReference type="SMART" id="SM00382">
    <property type="entry name" value="AAA"/>
    <property type="match status" value="1"/>
</dbReference>
<keyword evidence="3" id="KW-0547">Nucleotide-binding</keyword>
<keyword evidence="4 6" id="KW-0067">ATP-binding</keyword>
<dbReference type="PANTHER" id="PTHR43335:SF4">
    <property type="entry name" value="ABC TRANSPORTER, ATP-BINDING PROTEIN"/>
    <property type="match status" value="1"/>
</dbReference>
<name>A0ABV5ZVG5_9PSEU</name>
<keyword evidence="7" id="KW-1185">Reference proteome</keyword>
<evidence type="ECO:0000313" key="7">
    <source>
        <dbReference type="Proteomes" id="UP001589693"/>
    </source>
</evidence>
<dbReference type="SUPFAM" id="SSF52540">
    <property type="entry name" value="P-loop containing nucleoside triphosphate hydrolases"/>
    <property type="match status" value="1"/>
</dbReference>
<comment type="similarity">
    <text evidence="1">Belongs to the ABC transporter superfamily.</text>
</comment>
<comment type="caution">
    <text evidence="6">The sequence shown here is derived from an EMBL/GenBank/DDBJ whole genome shotgun (WGS) entry which is preliminary data.</text>
</comment>
<dbReference type="Proteomes" id="UP001589693">
    <property type="component" value="Unassembled WGS sequence"/>
</dbReference>
<dbReference type="Gene3D" id="3.40.50.300">
    <property type="entry name" value="P-loop containing nucleotide triphosphate hydrolases"/>
    <property type="match status" value="1"/>
</dbReference>
<evidence type="ECO:0000256" key="2">
    <source>
        <dbReference type="ARBA" id="ARBA00022448"/>
    </source>
</evidence>
<evidence type="ECO:0000256" key="4">
    <source>
        <dbReference type="ARBA" id="ARBA00022840"/>
    </source>
</evidence>
<dbReference type="InterPro" id="IPR003439">
    <property type="entry name" value="ABC_transporter-like_ATP-bd"/>
</dbReference>
<organism evidence="6 7">
    <name type="scientific">Allokutzneria oryzae</name>
    <dbReference type="NCBI Taxonomy" id="1378989"/>
    <lineage>
        <taxon>Bacteria</taxon>
        <taxon>Bacillati</taxon>
        <taxon>Actinomycetota</taxon>
        <taxon>Actinomycetes</taxon>
        <taxon>Pseudonocardiales</taxon>
        <taxon>Pseudonocardiaceae</taxon>
        <taxon>Allokutzneria</taxon>
    </lineage>
</organism>
<proteinExistence type="inferred from homology"/>
<dbReference type="GO" id="GO:0005524">
    <property type="term" value="F:ATP binding"/>
    <property type="evidence" value="ECO:0007669"/>
    <property type="project" value="UniProtKB-KW"/>
</dbReference>
<protein>
    <submittedName>
        <fullName evidence="6">ATP-binding cassette domain-containing protein</fullName>
    </submittedName>
</protein>
<reference evidence="6 7" key="1">
    <citation type="submission" date="2024-09" db="EMBL/GenBank/DDBJ databases">
        <authorList>
            <person name="Sun Q."/>
            <person name="Mori K."/>
        </authorList>
    </citation>
    <scope>NUCLEOTIDE SEQUENCE [LARGE SCALE GENOMIC DNA]</scope>
    <source>
        <strain evidence="6 7">TBRC 7907</strain>
    </source>
</reference>
<dbReference type="Pfam" id="PF00005">
    <property type="entry name" value="ABC_tran"/>
    <property type="match status" value="1"/>
</dbReference>
<dbReference type="PROSITE" id="PS00211">
    <property type="entry name" value="ABC_TRANSPORTER_1"/>
    <property type="match status" value="1"/>
</dbReference>
<dbReference type="InterPro" id="IPR027417">
    <property type="entry name" value="P-loop_NTPase"/>
</dbReference>
<sequence length="295" mass="30922">MIELTGLTKSYGDVHAVRDLNLRVRAGEVYGFLGRNGAGKTTTMRMLLGLVRPTGGSGTVLGKPLGDPESVSRIGSLVESPAFYPHLSGRDNLRLLARYSGLTDSTVDDALALSGLGDRAEDKFAGYSLGMKQRLGVAAALMGDPELLVLDEPTNGLDPAGMREMRDLVRVFADGGGTVLLSSHLLSEVEQVADRVGIIHNGRLVTEGTMTEIHARVGGGRLVLRAEPGAAAEDAVRALPGVLEVRRAGELVEVDLGTATAAGVNRSLVGAGIDVSELRVEQRSLEEVFTGVTAA</sequence>
<dbReference type="PANTHER" id="PTHR43335">
    <property type="entry name" value="ABC TRANSPORTER, ATP-BINDING PROTEIN"/>
    <property type="match status" value="1"/>
</dbReference>
<dbReference type="InterPro" id="IPR017871">
    <property type="entry name" value="ABC_transporter-like_CS"/>
</dbReference>
<evidence type="ECO:0000313" key="6">
    <source>
        <dbReference type="EMBL" id="MFB9904881.1"/>
    </source>
</evidence>
<evidence type="ECO:0000256" key="1">
    <source>
        <dbReference type="ARBA" id="ARBA00005417"/>
    </source>
</evidence>
<dbReference type="RefSeq" id="WP_377852079.1">
    <property type="nucleotide sequence ID" value="NZ_JBHLZU010000010.1"/>
</dbReference>
<dbReference type="CDD" id="cd03268">
    <property type="entry name" value="ABC_BcrA_bacitracin_resist"/>
    <property type="match status" value="1"/>
</dbReference>
<dbReference type="InterPro" id="IPR003593">
    <property type="entry name" value="AAA+_ATPase"/>
</dbReference>
<gene>
    <name evidence="6" type="ORF">ACFFQA_13140</name>
</gene>
<evidence type="ECO:0000256" key="3">
    <source>
        <dbReference type="ARBA" id="ARBA00022741"/>
    </source>
</evidence>
<dbReference type="PROSITE" id="PS50893">
    <property type="entry name" value="ABC_TRANSPORTER_2"/>
    <property type="match status" value="1"/>
</dbReference>
<dbReference type="EMBL" id="JBHLZU010000010">
    <property type="protein sequence ID" value="MFB9904881.1"/>
    <property type="molecule type" value="Genomic_DNA"/>
</dbReference>
<feature type="domain" description="ABC transporter" evidence="5">
    <location>
        <begin position="2"/>
        <end position="226"/>
    </location>
</feature>
<evidence type="ECO:0000259" key="5">
    <source>
        <dbReference type="PROSITE" id="PS50893"/>
    </source>
</evidence>
<accession>A0ABV5ZVG5</accession>